<comment type="subcellular location">
    <subcellularLocation>
        <location evidence="1">Nucleus</location>
    </subcellularLocation>
</comment>
<dbReference type="Pfam" id="PF01422">
    <property type="entry name" value="zf-NF-X1"/>
    <property type="match status" value="8"/>
</dbReference>
<dbReference type="SMART" id="SM00438">
    <property type="entry name" value="ZnF_NFX"/>
    <property type="match status" value="9"/>
</dbReference>
<dbReference type="InterPro" id="IPR019787">
    <property type="entry name" value="Znf_PHD-finger"/>
</dbReference>
<feature type="compositionally biased region" description="Basic and acidic residues" evidence="11">
    <location>
        <begin position="165"/>
        <end position="178"/>
    </location>
</feature>
<dbReference type="AlphaFoldDB" id="S9Q078"/>
<dbReference type="PROSITE" id="PS50016">
    <property type="entry name" value="ZF_PHD_2"/>
    <property type="match status" value="1"/>
</dbReference>
<dbReference type="VEuPathDB" id="FungiDB:SOCG_02811"/>
<keyword evidence="9" id="KW-0539">Nucleus</keyword>
<dbReference type="GO" id="GO:0000122">
    <property type="term" value="P:negative regulation of transcription by RNA polymerase II"/>
    <property type="evidence" value="ECO:0007669"/>
    <property type="project" value="TreeGrafter"/>
</dbReference>
<evidence type="ECO:0000256" key="6">
    <source>
        <dbReference type="ARBA" id="ARBA00022833"/>
    </source>
</evidence>
<feature type="compositionally biased region" description="Basic residues" evidence="11">
    <location>
        <begin position="106"/>
        <end position="119"/>
    </location>
</feature>
<accession>S9Q078</accession>
<dbReference type="PROSITE" id="PS50089">
    <property type="entry name" value="ZF_RING_2"/>
    <property type="match status" value="1"/>
</dbReference>
<dbReference type="SMART" id="SM00393">
    <property type="entry name" value="R3H"/>
    <property type="match status" value="1"/>
</dbReference>
<dbReference type="Pfam" id="PF01424">
    <property type="entry name" value="R3H"/>
    <property type="match status" value="1"/>
</dbReference>
<dbReference type="GO" id="GO:0000977">
    <property type="term" value="F:RNA polymerase II transcription regulatory region sequence-specific DNA binding"/>
    <property type="evidence" value="ECO:0007669"/>
    <property type="project" value="TreeGrafter"/>
</dbReference>
<dbReference type="OrthoDB" id="6512771at2759"/>
<keyword evidence="7" id="KW-0805">Transcription regulation</keyword>
<dbReference type="InterPro" id="IPR000967">
    <property type="entry name" value="Znf_NFX1"/>
</dbReference>
<feature type="compositionally biased region" description="Basic and acidic residues" evidence="11">
    <location>
        <begin position="131"/>
        <end position="142"/>
    </location>
</feature>
<dbReference type="eggNOG" id="KOG1952">
    <property type="taxonomic scope" value="Eukaryota"/>
</dbReference>
<dbReference type="InterPro" id="IPR036867">
    <property type="entry name" value="R3H_dom_sf"/>
</dbReference>
<dbReference type="GO" id="GO:0000981">
    <property type="term" value="F:DNA-binding transcription factor activity, RNA polymerase II-specific"/>
    <property type="evidence" value="ECO:0007669"/>
    <property type="project" value="TreeGrafter"/>
</dbReference>
<dbReference type="OMA" id="CPHPCDS"/>
<evidence type="ECO:0000259" key="12">
    <source>
        <dbReference type="PROSITE" id="PS50016"/>
    </source>
</evidence>
<dbReference type="PROSITE" id="PS51061">
    <property type="entry name" value="R3H"/>
    <property type="match status" value="1"/>
</dbReference>
<feature type="compositionally biased region" description="Polar residues" evidence="11">
    <location>
        <begin position="26"/>
        <end position="50"/>
    </location>
</feature>
<dbReference type="CDD" id="cd06008">
    <property type="entry name" value="NF-X1-zinc-finger"/>
    <property type="match status" value="5"/>
</dbReference>
<name>S9Q078_SCHOY</name>
<evidence type="ECO:0000259" key="13">
    <source>
        <dbReference type="PROSITE" id="PS50089"/>
    </source>
</evidence>
<evidence type="ECO:0000256" key="8">
    <source>
        <dbReference type="ARBA" id="ARBA00023163"/>
    </source>
</evidence>
<organism evidence="15 16">
    <name type="scientific">Schizosaccharomyces octosporus (strain yFS286)</name>
    <name type="common">Fission yeast</name>
    <name type="synonym">Octosporomyces octosporus</name>
    <dbReference type="NCBI Taxonomy" id="483514"/>
    <lineage>
        <taxon>Eukaryota</taxon>
        <taxon>Fungi</taxon>
        <taxon>Dikarya</taxon>
        <taxon>Ascomycota</taxon>
        <taxon>Taphrinomycotina</taxon>
        <taxon>Schizosaccharomycetes</taxon>
        <taxon>Schizosaccharomycetales</taxon>
        <taxon>Schizosaccharomycetaceae</taxon>
        <taxon>Schizosaccharomyces</taxon>
    </lineage>
</organism>
<feature type="region of interest" description="Disordered" evidence="11">
    <location>
        <begin position="1"/>
        <end position="196"/>
    </location>
</feature>
<dbReference type="EMBL" id="KE503206">
    <property type="protein sequence ID" value="EPX73592.1"/>
    <property type="molecule type" value="Genomic_DNA"/>
</dbReference>
<feature type="domain" description="R3H" evidence="14">
    <location>
        <begin position="854"/>
        <end position="916"/>
    </location>
</feature>
<evidence type="ECO:0000256" key="4">
    <source>
        <dbReference type="ARBA" id="ARBA00022737"/>
    </source>
</evidence>
<evidence type="ECO:0000256" key="5">
    <source>
        <dbReference type="ARBA" id="ARBA00022771"/>
    </source>
</evidence>
<dbReference type="InterPro" id="IPR034078">
    <property type="entry name" value="NFX1_fam"/>
</dbReference>
<feature type="compositionally biased region" description="Basic residues" evidence="11">
    <location>
        <begin position="11"/>
        <end position="25"/>
    </location>
</feature>
<dbReference type="GeneID" id="25031785"/>
<evidence type="ECO:0000256" key="9">
    <source>
        <dbReference type="ARBA" id="ARBA00023242"/>
    </source>
</evidence>
<feature type="compositionally biased region" description="Polar residues" evidence="11">
    <location>
        <begin position="85"/>
        <end position="95"/>
    </location>
</feature>
<dbReference type="Proteomes" id="UP000016088">
    <property type="component" value="Unassembled WGS sequence"/>
</dbReference>
<evidence type="ECO:0000256" key="11">
    <source>
        <dbReference type="SAM" id="MobiDB-lite"/>
    </source>
</evidence>
<dbReference type="InterPro" id="IPR001841">
    <property type="entry name" value="Znf_RING"/>
</dbReference>
<dbReference type="Gene3D" id="3.30.1370.50">
    <property type="entry name" value="R3H-like domain"/>
    <property type="match status" value="1"/>
</dbReference>
<evidence type="ECO:0000313" key="15">
    <source>
        <dbReference type="EMBL" id="EPX73592.1"/>
    </source>
</evidence>
<proteinExistence type="inferred from homology"/>
<evidence type="ECO:0000259" key="14">
    <source>
        <dbReference type="PROSITE" id="PS51061"/>
    </source>
</evidence>
<keyword evidence="4" id="KW-0677">Repeat</keyword>
<comment type="similarity">
    <text evidence="2">Belongs to the NFX1 family.</text>
</comment>
<dbReference type="RefSeq" id="XP_013016755.1">
    <property type="nucleotide sequence ID" value="XM_013161301.1"/>
</dbReference>
<dbReference type="HOGENOM" id="CLU_005714_2_2_1"/>
<dbReference type="InterPro" id="IPR001374">
    <property type="entry name" value="R3H_dom"/>
</dbReference>
<keyword evidence="3" id="KW-0479">Metal-binding</keyword>
<keyword evidence="5 10" id="KW-0863">Zinc-finger</keyword>
<evidence type="ECO:0000256" key="10">
    <source>
        <dbReference type="PROSITE-ProRule" id="PRU00175"/>
    </source>
</evidence>
<keyword evidence="6" id="KW-0862">Zinc</keyword>
<keyword evidence="16" id="KW-1185">Reference proteome</keyword>
<reference evidence="15 16" key="1">
    <citation type="journal article" date="2011" name="Science">
        <title>Comparative functional genomics of the fission yeasts.</title>
        <authorList>
            <person name="Rhind N."/>
            <person name="Chen Z."/>
            <person name="Yassour M."/>
            <person name="Thompson D.A."/>
            <person name="Haas B.J."/>
            <person name="Habib N."/>
            <person name="Wapinski I."/>
            <person name="Roy S."/>
            <person name="Lin M.F."/>
            <person name="Heiman D.I."/>
            <person name="Young S.K."/>
            <person name="Furuya K."/>
            <person name="Guo Y."/>
            <person name="Pidoux A."/>
            <person name="Chen H.M."/>
            <person name="Robbertse B."/>
            <person name="Goldberg J.M."/>
            <person name="Aoki K."/>
            <person name="Bayne E.H."/>
            <person name="Berlin A.M."/>
            <person name="Desjardins C.A."/>
            <person name="Dobbs E."/>
            <person name="Dukaj L."/>
            <person name="Fan L."/>
            <person name="FitzGerald M.G."/>
            <person name="French C."/>
            <person name="Gujja S."/>
            <person name="Hansen K."/>
            <person name="Keifenheim D."/>
            <person name="Levin J.Z."/>
            <person name="Mosher R.A."/>
            <person name="Mueller C.A."/>
            <person name="Pfiffner J."/>
            <person name="Priest M."/>
            <person name="Russ C."/>
            <person name="Smialowska A."/>
            <person name="Swoboda P."/>
            <person name="Sykes S.M."/>
            <person name="Vaughn M."/>
            <person name="Vengrova S."/>
            <person name="Yoder R."/>
            <person name="Zeng Q."/>
            <person name="Allshire R."/>
            <person name="Baulcombe D."/>
            <person name="Birren B.W."/>
            <person name="Brown W."/>
            <person name="Ekwall K."/>
            <person name="Kellis M."/>
            <person name="Leatherwood J."/>
            <person name="Levin H."/>
            <person name="Margalit H."/>
            <person name="Martienssen R."/>
            <person name="Nieduszynski C.A."/>
            <person name="Spatafora J.W."/>
            <person name="Friedman N."/>
            <person name="Dalgaard J.Z."/>
            <person name="Baumann P."/>
            <person name="Niki H."/>
            <person name="Regev A."/>
            <person name="Nusbaum C."/>
        </authorList>
    </citation>
    <scope>NUCLEOTIDE SEQUENCE [LARGE SCALE GENOMIC DNA]</scope>
    <source>
        <strain evidence="16">yFS286</strain>
    </source>
</reference>
<sequence>METSKNSPKAHTVKKGSRKFPRKNRNSSTQLASSKQNGPDTEHTNTTSAAADNVGLEKGSSTVSLSADAPSFVPGVGLVKEPASENPSIETNGPPSNVERAEPNKNKNRNRNRNRKKQTNNKSQEKASLPKKVDSDSAKRSGDIASSKKNSRDREKNLNNANSEKQNEVEKPKEELKASKGKKREGPRKPKESIDLSKLDMTSRMIFEIKKMLYECSVCTDIVRPSTPVWSCSTCFHAFHLKCTRKWMKNSIEQRNESVWRCPSCQTPQTETSLQYTCWCGKQDEPESIKGLTPHSCGEPCGRTRGQDCVHPCPLLCHPGPCPPCTATVEQFCLCGKESKITRCSGKSRAPQESFRCDNICGEALPCGKHTCKQRCHSGLCGACYEPIRASCYCGAHSKTYTCSILPDPIPCVNLVDGNVTEYDGYYSCGSDCKQYFDCGIHRCSKVCHPRSKIHEQCPFSPSIVTKCFCGKKSISDLLNGRERDSCEAPIPTCGNVCLKQLPCGHQCKQNCHAGPCGSCQEIVTIPCRCRFNVVQVSCDELQKGYIPTCERFCSVLLSCGRHECNRKCCSGYPKAQARLALRPKGALLRYHLLSEEFEEEHICLRPCNKPLGCGNHFCQHMCHRGPCPRCLEASFEELTCTCGRTKLYPPIPCGTPIPSCPYLCTLPKLCGHPQVKHNCHPPSEPCPFCPYLVKKYCLCGKRLMENQPCSKENVRCGMVCGKLLGCGVHRCEKSCHREGECESVCRKPCGARRLYCEHTCELPCHSEIPCDQKVTCKAMVDAVCSCGLIKTQVTCGASYDNPSPEHKTSCTVDCAREERKRVLAEALNINPDRKGKEVSRYTKSLLTFYRDNKDFGRDIESALCDTCENDKPSVSFPPMQREQRWFIHALAKLYGAESESFDFEPKRNVIVYNKGLMKNPGVFLKEALDYYSLHPTMSLQSDNAFNDEPVSNASKPVSAQEEISDSTHDAEYNALFITDFRKEGEVSEEEIRNALADIGDFESIDWVIFHVENGIVMKPLSIEDIANVLPRLISLRALVNPRLLTANIADRCDVCQVNDENVVSKIRMPRIRSKKKAFLKLAPSQSFSASNPFAALERDIN</sequence>
<protein>
    <submittedName>
        <fullName evidence="15">Shuttle craft like transcriptional regulator</fullName>
    </submittedName>
</protein>
<feature type="domain" description="PHD-type" evidence="12">
    <location>
        <begin position="213"/>
        <end position="268"/>
    </location>
</feature>
<dbReference type="PANTHER" id="PTHR12360">
    <property type="entry name" value="NUCLEAR TRANSCRIPTION FACTOR, X-BOX BINDING 1 NFX1"/>
    <property type="match status" value="1"/>
</dbReference>
<evidence type="ECO:0000256" key="3">
    <source>
        <dbReference type="ARBA" id="ARBA00022723"/>
    </source>
</evidence>
<keyword evidence="8" id="KW-0804">Transcription</keyword>
<dbReference type="SUPFAM" id="SSF57850">
    <property type="entry name" value="RING/U-box"/>
    <property type="match status" value="1"/>
</dbReference>
<feature type="domain" description="RING-type" evidence="13">
    <location>
        <begin position="216"/>
        <end position="266"/>
    </location>
</feature>
<dbReference type="PANTHER" id="PTHR12360:SF12">
    <property type="entry name" value="TRANSCRIPTIONAL REPRESSOR NF-X1"/>
    <property type="match status" value="1"/>
</dbReference>
<dbReference type="GO" id="GO:0008270">
    <property type="term" value="F:zinc ion binding"/>
    <property type="evidence" value="ECO:0007669"/>
    <property type="project" value="UniProtKB-KW"/>
</dbReference>
<evidence type="ECO:0000256" key="1">
    <source>
        <dbReference type="ARBA" id="ARBA00004123"/>
    </source>
</evidence>
<feature type="compositionally biased region" description="Basic and acidic residues" evidence="11">
    <location>
        <begin position="187"/>
        <end position="196"/>
    </location>
</feature>
<dbReference type="SUPFAM" id="SSF82708">
    <property type="entry name" value="R3H domain"/>
    <property type="match status" value="1"/>
</dbReference>
<evidence type="ECO:0000313" key="16">
    <source>
        <dbReference type="Proteomes" id="UP000016088"/>
    </source>
</evidence>
<dbReference type="GO" id="GO:0005634">
    <property type="term" value="C:nucleus"/>
    <property type="evidence" value="ECO:0007669"/>
    <property type="project" value="UniProtKB-SubCell"/>
</dbReference>
<gene>
    <name evidence="15" type="ORF">SOCG_02811</name>
</gene>
<evidence type="ECO:0000256" key="7">
    <source>
        <dbReference type="ARBA" id="ARBA00023015"/>
    </source>
</evidence>
<evidence type="ECO:0000256" key="2">
    <source>
        <dbReference type="ARBA" id="ARBA00007269"/>
    </source>
</evidence>